<dbReference type="Pfam" id="PF01063">
    <property type="entry name" value="Aminotran_4"/>
    <property type="match status" value="1"/>
</dbReference>
<dbReference type="RefSeq" id="WP_194368944.1">
    <property type="nucleotide sequence ID" value="NZ_CP054492.1"/>
</dbReference>
<dbReference type="Gene3D" id="3.20.10.10">
    <property type="entry name" value="D-amino Acid Aminotransferase, subunit A, domain 2"/>
    <property type="match status" value="1"/>
</dbReference>
<dbReference type="EMBL" id="CP054492">
    <property type="protein sequence ID" value="QOY51602.1"/>
    <property type="molecule type" value="Genomic_DNA"/>
</dbReference>
<dbReference type="Proteomes" id="UP000593994">
    <property type="component" value="Chromosome"/>
</dbReference>
<gene>
    <name evidence="1" type="ORF">HUE88_10870</name>
</gene>
<keyword evidence="1" id="KW-0032">Aminotransferase</keyword>
<evidence type="ECO:0000313" key="2">
    <source>
        <dbReference type="Proteomes" id="UP000593994"/>
    </source>
</evidence>
<dbReference type="KEGG" id="sbal:HUE88_10870"/>
<dbReference type="SUPFAM" id="SSF56752">
    <property type="entry name" value="D-aminoacid aminotransferase-like PLP-dependent enzymes"/>
    <property type="match status" value="1"/>
</dbReference>
<proteinExistence type="predicted"/>
<name>A0A7S7LU99_9BACT</name>
<protein>
    <submittedName>
        <fullName evidence="1">Aminotransferase class IV</fullName>
    </submittedName>
</protein>
<dbReference type="GO" id="GO:0008483">
    <property type="term" value="F:transaminase activity"/>
    <property type="evidence" value="ECO:0007669"/>
    <property type="project" value="UniProtKB-KW"/>
</dbReference>
<dbReference type="InterPro" id="IPR036038">
    <property type="entry name" value="Aminotransferase-like"/>
</dbReference>
<accession>A0A7S7LU99</accession>
<dbReference type="InterPro" id="IPR043131">
    <property type="entry name" value="BCAT-like_N"/>
</dbReference>
<keyword evidence="2" id="KW-1185">Reference proteome</keyword>
<dbReference type="InterPro" id="IPR001544">
    <property type="entry name" value="Aminotrans_IV"/>
</dbReference>
<sequence length="197" mass="22878">MNNVFLETIRAVDGEIFHLSYHQKRYESVLESFGINEPMNIKELLNPPKIGIYRCRLIYDISKVPHVIDVTYHEYKKKEVNSLKLVFSNEIDYPVKSVNRDEIDALYNERDDADEILIIKNLLVCDTSIANIAFYSNGEWITSKKPLLKGTTRARLLDEGKIVEADIKVQDIRNFSKVALLNAMVDFYVLDRCEFLI</sequence>
<dbReference type="InterPro" id="IPR043132">
    <property type="entry name" value="BCAT-like_C"/>
</dbReference>
<evidence type="ECO:0000313" key="1">
    <source>
        <dbReference type="EMBL" id="QOY51602.1"/>
    </source>
</evidence>
<keyword evidence="1" id="KW-0808">Transferase</keyword>
<organism evidence="1 2">
    <name type="scientific">Candidatus Sulfurimonas baltica</name>
    <dbReference type="NCBI Taxonomy" id="2740404"/>
    <lineage>
        <taxon>Bacteria</taxon>
        <taxon>Pseudomonadati</taxon>
        <taxon>Campylobacterota</taxon>
        <taxon>Epsilonproteobacteria</taxon>
        <taxon>Campylobacterales</taxon>
        <taxon>Sulfurimonadaceae</taxon>
        <taxon>Sulfurimonas</taxon>
    </lineage>
</organism>
<dbReference type="Gene3D" id="3.30.470.10">
    <property type="match status" value="1"/>
</dbReference>
<dbReference type="AlphaFoldDB" id="A0A7S7LU99"/>
<reference evidence="1 2" key="1">
    <citation type="submission" date="2020-05" db="EMBL/GenBank/DDBJ databases">
        <title>Sulfurimonas marisnigri, sp. nov., and Sulfurimonas baltica, sp. nov., manganese oxide reducing chemolithoautotrophs of the class Epsilonproteobacteria isolated from the pelagic redoxclines of the Black and Baltic Seas and emended description of the genus Sulfurimonas.</title>
        <authorList>
            <person name="Henkel J.V."/>
            <person name="Laudan C."/>
            <person name="Werner J."/>
            <person name="Neu T."/>
            <person name="Plewe S."/>
            <person name="Sproer C."/>
            <person name="Bunk B."/>
            <person name="Schulz-Vogt H.N."/>
        </authorList>
    </citation>
    <scope>NUCLEOTIDE SEQUENCE [LARGE SCALE GENOMIC DNA]</scope>
    <source>
        <strain evidence="1 2">GD2</strain>
    </source>
</reference>